<sequence>MLMVLFAALVWFFVNRASVRANEKIRLLQEILEQQRIQTALLQSLVPVTADNTPPEPETLLHPSAAPAPEFDAFNVIPER</sequence>
<gene>
    <name evidence="7" type="ORF">K6K13_10860</name>
</gene>
<keyword evidence="6" id="KW-0472">Membrane</keyword>
<dbReference type="EMBL" id="CP081864">
    <property type="protein sequence ID" value="QZN98035.1"/>
    <property type="molecule type" value="Genomic_DNA"/>
</dbReference>
<evidence type="ECO:0000313" key="7">
    <source>
        <dbReference type="EMBL" id="QZN98035.1"/>
    </source>
</evidence>
<evidence type="ECO:0000256" key="2">
    <source>
        <dbReference type="ARBA" id="ARBA00015648"/>
    </source>
</evidence>
<keyword evidence="3" id="KW-1003">Cell membrane</keyword>
<keyword evidence="4" id="KW-0812">Transmembrane</keyword>
<reference evidence="7 8" key="1">
    <citation type="submission" date="2021-08" db="EMBL/GenBank/DDBJ databases">
        <title>Culture and genomic analysis of Symbiopectobacterium purcellii sp. nov. gen. nov., isolated from the leafhopper Empoasca decipiens.</title>
        <authorList>
            <person name="Nadal-Jimenez P."/>
            <person name="Siozios S."/>
            <person name="Halliday N."/>
            <person name="Camara M."/>
            <person name="Hurst G.D.D."/>
        </authorList>
    </citation>
    <scope>NUCLEOTIDE SEQUENCE [LARGE SCALE GENOMIC DNA]</scope>
    <source>
        <strain evidence="7 8">SyEd1</strain>
    </source>
</reference>
<dbReference type="InterPro" id="IPR025594">
    <property type="entry name" value="YebO"/>
</dbReference>
<keyword evidence="5" id="KW-1133">Transmembrane helix</keyword>
<evidence type="ECO:0000256" key="1">
    <source>
        <dbReference type="ARBA" id="ARBA00004162"/>
    </source>
</evidence>
<keyword evidence="8" id="KW-1185">Reference proteome</keyword>
<dbReference type="Proteomes" id="UP000825886">
    <property type="component" value="Chromosome"/>
</dbReference>
<evidence type="ECO:0000256" key="4">
    <source>
        <dbReference type="ARBA" id="ARBA00022692"/>
    </source>
</evidence>
<organism evidence="7 8">
    <name type="scientific">Symbiopectobacterium purcellii</name>
    <dbReference type="NCBI Taxonomy" id="2871826"/>
    <lineage>
        <taxon>Bacteria</taxon>
        <taxon>Pseudomonadati</taxon>
        <taxon>Pseudomonadota</taxon>
        <taxon>Gammaproteobacteria</taxon>
        <taxon>Enterobacterales</taxon>
        <taxon>Enterobacteriaceae</taxon>
    </lineage>
</organism>
<evidence type="ECO:0000256" key="5">
    <source>
        <dbReference type="ARBA" id="ARBA00022989"/>
    </source>
</evidence>
<name>A0ABX9AS44_9ENTR</name>
<dbReference type="Pfam" id="PF13974">
    <property type="entry name" value="YebO"/>
    <property type="match status" value="1"/>
</dbReference>
<comment type="subcellular location">
    <subcellularLocation>
        <location evidence="1">Cell membrane</location>
        <topology evidence="1">Single-pass membrane protein</topology>
    </subcellularLocation>
</comment>
<dbReference type="RefSeq" id="WP_222161057.1">
    <property type="nucleotide sequence ID" value="NZ_CP081864.1"/>
</dbReference>
<protein>
    <recommendedName>
        <fullName evidence="2">Uncharacterized protein YebO</fullName>
    </recommendedName>
</protein>
<evidence type="ECO:0000256" key="6">
    <source>
        <dbReference type="ARBA" id="ARBA00023136"/>
    </source>
</evidence>
<evidence type="ECO:0000313" key="8">
    <source>
        <dbReference type="Proteomes" id="UP000825886"/>
    </source>
</evidence>
<proteinExistence type="predicted"/>
<accession>A0ABX9AS44</accession>
<evidence type="ECO:0000256" key="3">
    <source>
        <dbReference type="ARBA" id="ARBA00022475"/>
    </source>
</evidence>